<name>A0A514U0Y6_9CAUD</name>
<dbReference type="KEGG" id="vg:77924614"/>
<dbReference type="Proteomes" id="UP000319596">
    <property type="component" value="Segment"/>
</dbReference>
<sequence length="166" mass="19251">MDTQIVYGIGLGLSIGWNIIQFCRIKGFKKRVEPEKKTSDPVKTYGHPRDPVADLRKRLPDLEWPCVWETWVEEDEQCRFIFQVVDVTDDSDEHDALAHGSIGLTHTKEGKSWTSIYRVRSAWPYEDEMQYYNSYLVGCEATMRKVATLAAKKIDKEVKVNYKMGK</sequence>
<keyword evidence="3" id="KW-1185">Reference proteome</keyword>
<gene>
    <name evidence="2" type="primary">52</name>
    <name evidence="2" type="ORF">SEA_PHENDRIX_52</name>
</gene>
<keyword evidence="1" id="KW-0472">Membrane</keyword>
<reference evidence="2 3" key="1">
    <citation type="submission" date="2019-06" db="EMBL/GenBank/DDBJ databases">
        <authorList>
            <person name="Burns M.A."/>
            <person name="Hill G.C."/>
            <person name="Wesley B.E."/>
            <person name="Womack T.V."/>
            <person name="Krukonis G.P."/>
            <person name="Delesalle V.A."/>
            <person name="Garlena R.A."/>
            <person name="Russell D.A."/>
            <person name="Pope W.H."/>
            <person name="Jacobs-Sera D."/>
            <person name="Hatfull G.F."/>
        </authorList>
    </citation>
    <scope>NUCLEOTIDE SEQUENCE [LARGE SCALE GENOMIC DNA]</scope>
</reference>
<accession>A0A514U0Y6</accession>
<evidence type="ECO:0000256" key="1">
    <source>
        <dbReference type="SAM" id="Phobius"/>
    </source>
</evidence>
<evidence type="ECO:0000313" key="2">
    <source>
        <dbReference type="EMBL" id="QDK02600.1"/>
    </source>
</evidence>
<dbReference type="GeneID" id="77924614"/>
<proteinExistence type="predicted"/>
<keyword evidence="1" id="KW-1133">Transmembrane helix</keyword>
<keyword evidence="1" id="KW-0812">Transmembrane</keyword>
<organism evidence="2 3">
    <name type="scientific">Gordonia phage Phendrix</name>
    <dbReference type="NCBI Taxonomy" id="2593335"/>
    <lineage>
        <taxon>Viruses</taxon>
        <taxon>Duplodnaviria</taxon>
        <taxon>Heunggongvirae</taxon>
        <taxon>Uroviricota</taxon>
        <taxon>Caudoviricetes</taxon>
        <taxon>Godonkavirus</taxon>
        <taxon>Godonkavirus phendrix</taxon>
    </lineage>
</organism>
<protein>
    <submittedName>
        <fullName evidence="2">Uncharacterized protein</fullName>
    </submittedName>
</protein>
<dbReference type="EMBL" id="MN096369">
    <property type="protein sequence ID" value="QDK02600.1"/>
    <property type="molecule type" value="Genomic_DNA"/>
</dbReference>
<feature type="transmembrane region" description="Helical" evidence="1">
    <location>
        <begin position="6"/>
        <end position="23"/>
    </location>
</feature>
<evidence type="ECO:0000313" key="3">
    <source>
        <dbReference type="Proteomes" id="UP000319596"/>
    </source>
</evidence>
<dbReference type="RefSeq" id="YP_010649096.1">
    <property type="nucleotide sequence ID" value="NC_070764.1"/>
</dbReference>